<dbReference type="EMBL" id="CP001331">
    <property type="protein sequence ID" value="ACO66998.1"/>
    <property type="molecule type" value="Genomic_DNA"/>
</dbReference>
<gene>
    <name evidence="1" type="ORF">MICPUN_63596</name>
</gene>
<dbReference type="KEGG" id="mis:MICPUN_63596"/>
<accession>C1EGC7</accession>
<name>C1EGC7_MICCC</name>
<proteinExistence type="predicted"/>
<dbReference type="AlphaFoldDB" id="C1EGC7"/>
<dbReference type="InParanoid" id="C1EGC7"/>
<dbReference type="RefSeq" id="XP_002505740.1">
    <property type="nucleotide sequence ID" value="XM_002505694.1"/>
</dbReference>
<dbReference type="OrthoDB" id="497675at2759"/>
<reference evidence="1 2" key="1">
    <citation type="journal article" date="2009" name="Science">
        <title>Green evolution and dynamic adaptations revealed by genomes of the marine picoeukaryotes Micromonas.</title>
        <authorList>
            <person name="Worden A.Z."/>
            <person name="Lee J.H."/>
            <person name="Mock T."/>
            <person name="Rouze P."/>
            <person name="Simmons M.P."/>
            <person name="Aerts A.L."/>
            <person name="Allen A.E."/>
            <person name="Cuvelier M.L."/>
            <person name="Derelle E."/>
            <person name="Everett M.V."/>
            <person name="Foulon E."/>
            <person name="Grimwood J."/>
            <person name="Gundlach H."/>
            <person name="Henrissat B."/>
            <person name="Napoli C."/>
            <person name="McDonald S.M."/>
            <person name="Parker M.S."/>
            <person name="Rombauts S."/>
            <person name="Salamov A."/>
            <person name="Von Dassow P."/>
            <person name="Badger J.H."/>
            <person name="Coutinho P.M."/>
            <person name="Demir E."/>
            <person name="Dubchak I."/>
            <person name="Gentemann C."/>
            <person name="Eikrem W."/>
            <person name="Gready J.E."/>
            <person name="John U."/>
            <person name="Lanier W."/>
            <person name="Lindquist E.A."/>
            <person name="Lucas S."/>
            <person name="Mayer K.F."/>
            <person name="Moreau H."/>
            <person name="Not F."/>
            <person name="Otillar R."/>
            <person name="Panaud O."/>
            <person name="Pangilinan J."/>
            <person name="Paulsen I."/>
            <person name="Piegu B."/>
            <person name="Poliakov A."/>
            <person name="Robbens S."/>
            <person name="Schmutz J."/>
            <person name="Toulza E."/>
            <person name="Wyss T."/>
            <person name="Zelensky A."/>
            <person name="Zhou K."/>
            <person name="Armbrust E.V."/>
            <person name="Bhattacharya D."/>
            <person name="Goodenough U.W."/>
            <person name="Van de Peer Y."/>
            <person name="Grigoriev I.V."/>
        </authorList>
    </citation>
    <scope>NUCLEOTIDE SEQUENCE [LARGE SCALE GENOMIC DNA]</scope>
    <source>
        <strain evidence="2">RCC299 / NOUM17</strain>
    </source>
</reference>
<sequence length="177" mass="18159">MMALRMTPAIGARAVVAGAKVRAARGGAPARPSAVRGRAASVSVRAAVDPTVAYAVAQQDLFFAAVVAGECAYQQGNLPADFKGRPEFKDIALPCGILVASFLAIQTDNGVVTPGGLILGAAGCVLAGKMYLDRFDAIDDDGMDWPGPRVFPGTGILFALFALLANVEALPRIMGGV</sequence>
<evidence type="ECO:0000313" key="2">
    <source>
        <dbReference type="Proteomes" id="UP000002009"/>
    </source>
</evidence>
<organism evidence="1 2">
    <name type="scientific">Micromonas commoda (strain RCC299 / NOUM17 / CCMP2709)</name>
    <name type="common">Picoplanktonic green alga</name>
    <dbReference type="NCBI Taxonomy" id="296587"/>
    <lineage>
        <taxon>Eukaryota</taxon>
        <taxon>Viridiplantae</taxon>
        <taxon>Chlorophyta</taxon>
        <taxon>Mamiellophyceae</taxon>
        <taxon>Mamiellales</taxon>
        <taxon>Mamiellaceae</taxon>
        <taxon>Micromonas</taxon>
    </lineage>
</organism>
<dbReference type="eggNOG" id="ENOG502T0X5">
    <property type="taxonomic scope" value="Eukaryota"/>
</dbReference>
<keyword evidence="2" id="KW-1185">Reference proteome</keyword>
<dbReference type="Proteomes" id="UP000002009">
    <property type="component" value="Chromosome 13"/>
</dbReference>
<protein>
    <submittedName>
        <fullName evidence="1">Uncharacterized protein</fullName>
    </submittedName>
</protein>
<evidence type="ECO:0000313" key="1">
    <source>
        <dbReference type="EMBL" id="ACO66998.1"/>
    </source>
</evidence>
<dbReference type="OMA" id="PRIMGGV"/>
<dbReference type="GeneID" id="8248428"/>